<dbReference type="InterPro" id="IPR015946">
    <property type="entry name" value="KH_dom-like_a/b"/>
</dbReference>
<sequence>MTDAMKDVRTREFDVEPRTVVVETGEGDFEQNLFDGRHRLIADEPVDAGGNDRGPGPYELLLMALGACTSMTVRLYARRKKWPLERVLVRLRHSKTYIDDCRDCETRPAMLDRIDREIELSGSLSAEQKAKIMEIADKCPVHRSLASGIRIVSTLAG</sequence>
<dbReference type="SUPFAM" id="SSF82784">
    <property type="entry name" value="OsmC-like"/>
    <property type="match status" value="1"/>
</dbReference>
<comment type="caution">
    <text evidence="1">The sequence shown here is derived from an EMBL/GenBank/DDBJ whole genome shotgun (WGS) entry which is preliminary data.</text>
</comment>
<organism evidence="1 2">
    <name type="scientific">Dokdonella soli</name>
    <dbReference type="NCBI Taxonomy" id="529810"/>
    <lineage>
        <taxon>Bacteria</taxon>
        <taxon>Pseudomonadati</taxon>
        <taxon>Pseudomonadota</taxon>
        <taxon>Gammaproteobacteria</taxon>
        <taxon>Lysobacterales</taxon>
        <taxon>Rhodanobacteraceae</taxon>
        <taxon>Dokdonella</taxon>
    </lineage>
</organism>
<accession>A0ABN1IRA0</accession>
<dbReference type="PANTHER" id="PTHR39624">
    <property type="entry name" value="PROTEIN INVOLVED IN RIMO-MEDIATED BETA-METHYLTHIOLATION OF RIBOSOMAL PROTEIN S12 YCAO"/>
    <property type="match status" value="1"/>
</dbReference>
<dbReference type="EMBL" id="BAAAEU010000024">
    <property type="protein sequence ID" value="GAA0719447.1"/>
    <property type="molecule type" value="Genomic_DNA"/>
</dbReference>
<gene>
    <name evidence="1" type="ORF">GCM10009105_27930</name>
</gene>
<reference evidence="1 2" key="1">
    <citation type="journal article" date="2019" name="Int. J. Syst. Evol. Microbiol.">
        <title>The Global Catalogue of Microorganisms (GCM) 10K type strain sequencing project: providing services to taxonomists for standard genome sequencing and annotation.</title>
        <authorList>
            <consortium name="The Broad Institute Genomics Platform"/>
            <consortium name="The Broad Institute Genome Sequencing Center for Infectious Disease"/>
            <person name="Wu L."/>
            <person name="Ma J."/>
        </authorList>
    </citation>
    <scope>NUCLEOTIDE SEQUENCE [LARGE SCALE GENOMIC DNA]</scope>
    <source>
        <strain evidence="1 2">JCM 15421</strain>
    </source>
</reference>
<keyword evidence="2" id="KW-1185">Reference proteome</keyword>
<dbReference type="InterPro" id="IPR003718">
    <property type="entry name" value="OsmC/Ohr_fam"/>
</dbReference>
<proteinExistence type="predicted"/>
<dbReference type="Pfam" id="PF02566">
    <property type="entry name" value="OsmC"/>
    <property type="match status" value="1"/>
</dbReference>
<evidence type="ECO:0000313" key="1">
    <source>
        <dbReference type="EMBL" id="GAA0719447.1"/>
    </source>
</evidence>
<protein>
    <recommendedName>
        <fullName evidence="3">OsmC family peroxiredoxin</fullName>
    </recommendedName>
</protein>
<evidence type="ECO:0008006" key="3">
    <source>
        <dbReference type="Google" id="ProtNLM"/>
    </source>
</evidence>
<dbReference type="PANTHER" id="PTHR39624:SF2">
    <property type="entry name" value="OSMC-LIKE PROTEIN"/>
    <property type="match status" value="1"/>
</dbReference>
<evidence type="ECO:0000313" key="2">
    <source>
        <dbReference type="Proteomes" id="UP001501523"/>
    </source>
</evidence>
<dbReference type="Gene3D" id="3.30.300.20">
    <property type="match status" value="1"/>
</dbReference>
<name>A0ABN1IRA0_9GAMM</name>
<dbReference type="Proteomes" id="UP001501523">
    <property type="component" value="Unassembled WGS sequence"/>
</dbReference>
<dbReference type="RefSeq" id="WP_343792195.1">
    <property type="nucleotide sequence ID" value="NZ_BAAAEU010000024.1"/>
</dbReference>
<dbReference type="InterPro" id="IPR036102">
    <property type="entry name" value="OsmC/Ohrsf"/>
</dbReference>